<dbReference type="PANTHER" id="PTHR47628:SF1">
    <property type="entry name" value="ALIPHATIC AMIDASE EXPRESSION-REGULATING PROTEIN"/>
    <property type="match status" value="1"/>
</dbReference>
<evidence type="ECO:0000259" key="3">
    <source>
        <dbReference type="Pfam" id="PF13458"/>
    </source>
</evidence>
<keyword evidence="2" id="KW-0732">Signal</keyword>
<organism evidence="4 5">
    <name type="scientific">Mesorhizobium zhangyense</name>
    <dbReference type="NCBI Taxonomy" id="1776730"/>
    <lineage>
        <taxon>Bacteria</taxon>
        <taxon>Pseudomonadati</taxon>
        <taxon>Pseudomonadota</taxon>
        <taxon>Alphaproteobacteria</taxon>
        <taxon>Hyphomicrobiales</taxon>
        <taxon>Phyllobacteriaceae</taxon>
        <taxon>Mesorhizobium</taxon>
    </lineage>
</organism>
<dbReference type="AlphaFoldDB" id="A0A7C9V7C8"/>
<comment type="caution">
    <text evidence="4">The sequence shown here is derived from an EMBL/GenBank/DDBJ whole genome shotgun (WGS) entry which is preliminary data.</text>
</comment>
<name>A0A7C9V7C8_9HYPH</name>
<dbReference type="Pfam" id="PF13458">
    <property type="entry name" value="Peripla_BP_6"/>
    <property type="match status" value="1"/>
</dbReference>
<evidence type="ECO:0000256" key="1">
    <source>
        <dbReference type="ARBA" id="ARBA00010062"/>
    </source>
</evidence>
<dbReference type="EMBL" id="JAAKZG010000004">
    <property type="protein sequence ID" value="NGN41643.1"/>
    <property type="molecule type" value="Genomic_DNA"/>
</dbReference>
<dbReference type="RefSeq" id="WP_165117276.1">
    <property type="nucleotide sequence ID" value="NZ_JAAKZG010000004.1"/>
</dbReference>
<feature type="domain" description="Leucine-binding protein" evidence="3">
    <location>
        <begin position="19"/>
        <end position="306"/>
    </location>
</feature>
<evidence type="ECO:0000313" key="5">
    <source>
        <dbReference type="Proteomes" id="UP000481252"/>
    </source>
</evidence>
<dbReference type="SUPFAM" id="SSF53822">
    <property type="entry name" value="Periplasmic binding protein-like I"/>
    <property type="match status" value="1"/>
</dbReference>
<dbReference type="CDD" id="cd06358">
    <property type="entry name" value="PBP1_NHase"/>
    <property type="match status" value="1"/>
</dbReference>
<dbReference type="Proteomes" id="UP000481252">
    <property type="component" value="Unassembled WGS sequence"/>
</dbReference>
<dbReference type="Gene3D" id="3.40.50.2300">
    <property type="match status" value="2"/>
</dbReference>
<gene>
    <name evidence="4" type="ORF">G6N74_11230</name>
</gene>
<proteinExistence type="inferred from homology"/>
<dbReference type="InterPro" id="IPR028081">
    <property type="entry name" value="Leu-bd"/>
</dbReference>
<comment type="similarity">
    <text evidence="1">Belongs to the leucine-binding protein family.</text>
</comment>
<dbReference type="PANTHER" id="PTHR47628">
    <property type="match status" value="1"/>
</dbReference>
<reference evidence="4 5" key="1">
    <citation type="submission" date="2020-02" db="EMBL/GenBank/DDBJ databases">
        <title>Genome sequence of the type strain CGMCC 1.15528 of Mesorhizobium zhangyense.</title>
        <authorList>
            <person name="Gao J."/>
            <person name="Sun J."/>
        </authorList>
    </citation>
    <scope>NUCLEOTIDE SEQUENCE [LARGE SCALE GENOMIC DNA]</scope>
    <source>
        <strain evidence="4 5">CGMCC 1.15528</strain>
    </source>
</reference>
<evidence type="ECO:0000256" key="2">
    <source>
        <dbReference type="ARBA" id="ARBA00022729"/>
    </source>
</evidence>
<sequence>MSRSWKQGDRVINSRRRNQIDVGLFIPVSGAAGIWGPSCRSCAELAAAEINAFGGLQGREIVLRIVDAGRSGEEVAEAAQEMLENGQLDALVGMHTSDVRTAVANRIAGRVPYVYTPLYEGGEVGRGVYCIGETPARQLLPGIDWLAEHLNARRWVLIGNDYVWPRTTHRIVRHHFRRRGHEILDEIYVPFGTSRFGNILERVKSLKPDAVLLSVVGEDAVHFNRAFGASGLSASIARFSCAIEENMLLAIGNANLERLFVASGYFGALENRGNDSFRERYYSRYGESGPTLNTIGQGLYEGMRFLDTLSRSSEGGGWRRPARAIGGEGVRGGYYDLAQESRAPTYLAEAHGYNFRIIESFS</sequence>
<evidence type="ECO:0000313" key="4">
    <source>
        <dbReference type="EMBL" id="NGN41643.1"/>
    </source>
</evidence>
<dbReference type="InterPro" id="IPR028082">
    <property type="entry name" value="Peripla_BP_I"/>
</dbReference>
<protein>
    <submittedName>
        <fullName evidence="4">Substrate-binding domain-containing protein</fullName>
    </submittedName>
</protein>
<keyword evidence="5" id="KW-1185">Reference proteome</keyword>
<accession>A0A7C9V7C8</accession>